<comment type="subcellular location">
    <subcellularLocation>
        <location evidence="1">Secreted</location>
        <location evidence="1">Extracellular space</location>
        <location evidence="1">Extracellular matrix</location>
    </subcellularLocation>
</comment>
<comment type="caution">
    <text evidence="12">The sequence shown here is derived from an EMBL/GenBank/DDBJ whole genome shotgun (WGS) entry which is preliminary data.</text>
</comment>
<dbReference type="SUPFAM" id="SSF52058">
    <property type="entry name" value="L domain-like"/>
    <property type="match status" value="1"/>
</dbReference>
<dbReference type="FunFam" id="3.80.10.10:FF:000133">
    <property type="entry name" value="prolargin"/>
    <property type="match status" value="1"/>
</dbReference>
<evidence type="ECO:0000256" key="9">
    <source>
        <dbReference type="ARBA" id="ARBA00023180"/>
    </source>
</evidence>
<evidence type="ECO:0000256" key="10">
    <source>
        <dbReference type="ARBA" id="ARBA00041182"/>
    </source>
</evidence>
<dbReference type="SMART" id="SM00369">
    <property type="entry name" value="LRR_TYP"/>
    <property type="match status" value="6"/>
</dbReference>
<keyword evidence="7" id="KW-0677">Repeat</keyword>
<dbReference type="PANTHER" id="PTHR45712:SF13">
    <property type="entry name" value="KERATOCAN"/>
    <property type="match status" value="1"/>
</dbReference>
<dbReference type="PANTHER" id="PTHR45712">
    <property type="entry name" value="AGAP008170-PA"/>
    <property type="match status" value="1"/>
</dbReference>
<dbReference type="Gene3D" id="3.80.10.10">
    <property type="entry name" value="Ribonuclease Inhibitor"/>
    <property type="match status" value="2"/>
</dbReference>
<evidence type="ECO:0000256" key="5">
    <source>
        <dbReference type="ARBA" id="ARBA00022614"/>
    </source>
</evidence>
<keyword evidence="4" id="KW-0272">Extracellular matrix</keyword>
<keyword evidence="9" id="KW-0325">Glycoprotein</keyword>
<protein>
    <recommendedName>
        <fullName evidence="10">Keratocan</fullName>
    </recommendedName>
</protein>
<dbReference type="Pfam" id="PF13855">
    <property type="entry name" value="LRR_8"/>
    <property type="match status" value="2"/>
</dbReference>
<dbReference type="OrthoDB" id="5789657at2759"/>
<dbReference type="AlphaFoldDB" id="A0A401SXU9"/>
<keyword evidence="6" id="KW-0732">Signal</keyword>
<dbReference type="PROSITE" id="PS51450">
    <property type="entry name" value="LRR"/>
    <property type="match status" value="2"/>
</dbReference>
<dbReference type="InterPro" id="IPR032675">
    <property type="entry name" value="LRR_dom_sf"/>
</dbReference>
<evidence type="ECO:0000256" key="6">
    <source>
        <dbReference type="ARBA" id="ARBA00022729"/>
    </source>
</evidence>
<name>A0A401SXU9_CHIPU</name>
<accession>A0A401SXU9</accession>
<dbReference type="SMART" id="SM00013">
    <property type="entry name" value="LRRNT"/>
    <property type="match status" value="1"/>
</dbReference>
<evidence type="ECO:0000256" key="4">
    <source>
        <dbReference type="ARBA" id="ARBA00022530"/>
    </source>
</evidence>
<keyword evidence="5" id="KW-0433">Leucine-rich repeat</keyword>
<gene>
    <name evidence="12" type="ORF">chiPu_0013698</name>
</gene>
<evidence type="ECO:0000256" key="3">
    <source>
        <dbReference type="ARBA" id="ARBA00022525"/>
    </source>
</evidence>
<evidence type="ECO:0000259" key="11">
    <source>
        <dbReference type="SMART" id="SM00013"/>
    </source>
</evidence>
<keyword evidence="13" id="KW-1185">Reference proteome</keyword>
<proteinExistence type="inferred from homology"/>
<dbReference type="InterPro" id="IPR050333">
    <property type="entry name" value="SLRP"/>
</dbReference>
<evidence type="ECO:0000256" key="8">
    <source>
        <dbReference type="ARBA" id="ARBA00023157"/>
    </source>
</evidence>
<evidence type="ECO:0000256" key="7">
    <source>
        <dbReference type="ARBA" id="ARBA00022737"/>
    </source>
</evidence>
<dbReference type="InterPro" id="IPR003591">
    <property type="entry name" value="Leu-rich_rpt_typical-subtyp"/>
</dbReference>
<keyword evidence="8" id="KW-1015">Disulfide bond</keyword>
<dbReference type="InterPro" id="IPR000372">
    <property type="entry name" value="LRRNT"/>
</dbReference>
<evidence type="ECO:0000313" key="12">
    <source>
        <dbReference type="EMBL" id="GCC35215.1"/>
    </source>
</evidence>
<feature type="domain" description="LRRNT" evidence="11">
    <location>
        <begin position="49"/>
        <end position="83"/>
    </location>
</feature>
<comment type="similarity">
    <text evidence="2">Belongs to the small leucine-rich proteoglycan (SLRP) family. SLRP class II subfamily.</text>
</comment>
<evidence type="ECO:0000313" key="13">
    <source>
        <dbReference type="Proteomes" id="UP000287033"/>
    </source>
</evidence>
<organism evidence="12 13">
    <name type="scientific">Chiloscyllium punctatum</name>
    <name type="common">Brownbanded bambooshark</name>
    <name type="synonym">Hemiscyllium punctatum</name>
    <dbReference type="NCBI Taxonomy" id="137246"/>
    <lineage>
        <taxon>Eukaryota</taxon>
        <taxon>Metazoa</taxon>
        <taxon>Chordata</taxon>
        <taxon>Craniata</taxon>
        <taxon>Vertebrata</taxon>
        <taxon>Chondrichthyes</taxon>
        <taxon>Elasmobranchii</taxon>
        <taxon>Galeomorphii</taxon>
        <taxon>Galeoidea</taxon>
        <taxon>Orectolobiformes</taxon>
        <taxon>Hemiscylliidae</taxon>
        <taxon>Chiloscyllium</taxon>
    </lineage>
</organism>
<dbReference type="Proteomes" id="UP000287033">
    <property type="component" value="Unassembled WGS sequence"/>
</dbReference>
<reference evidence="12 13" key="1">
    <citation type="journal article" date="2018" name="Nat. Ecol. Evol.">
        <title>Shark genomes provide insights into elasmobranch evolution and the origin of vertebrates.</title>
        <authorList>
            <person name="Hara Y"/>
            <person name="Yamaguchi K"/>
            <person name="Onimaru K"/>
            <person name="Kadota M"/>
            <person name="Koyanagi M"/>
            <person name="Keeley SD"/>
            <person name="Tatsumi K"/>
            <person name="Tanaka K"/>
            <person name="Motone F"/>
            <person name="Kageyama Y"/>
            <person name="Nozu R"/>
            <person name="Adachi N"/>
            <person name="Nishimura O"/>
            <person name="Nakagawa R"/>
            <person name="Tanegashima C"/>
            <person name="Kiyatake I"/>
            <person name="Matsumoto R"/>
            <person name="Murakumo K"/>
            <person name="Nishida K"/>
            <person name="Terakita A"/>
            <person name="Kuratani S"/>
            <person name="Sato K"/>
            <person name="Hyodo S Kuraku.S."/>
        </authorList>
    </citation>
    <scope>NUCLEOTIDE SEQUENCE [LARGE SCALE GENOMIC DNA]</scope>
</reference>
<keyword evidence="3" id="KW-0964">Secreted</keyword>
<sequence>MEATKIPNPRAVANMKGVIQSVLVVLFLSGGIWSQDLTNYLERLEYFYECPKECRCPSTYSNALYCDNQNLKEMPKMPSRVLYGYIQNNFIKALPEKSFKNKTQLRWINLNKNKITSDNIDKGLFQKMENLLHLYMDDNNLEEVPAPLPSSLEHLRLARNKISRIPEGAFTNLDKLTLLDLQGNNLKDFAIEVNTFQGLKSLLQLNLAKNGLKEMPPQIPNSTLQLFLDNNSIKAIPQDYFSGLPKLSFVRLNHNKISDTGIPEFVFNVSSIIDLQLSHNQLTIVPPIHLSLEHLYLDHNQIKNINGAQVCPIPINTLSQMPSTDHQPRLRYLRLDGNGIKPPIPLELLMCFRLLTGIVI</sequence>
<evidence type="ECO:0000256" key="2">
    <source>
        <dbReference type="ARBA" id="ARBA00005818"/>
    </source>
</evidence>
<dbReference type="GO" id="GO:0005615">
    <property type="term" value="C:extracellular space"/>
    <property type="evidence" value="ECO:0007669"/>
    <property type="project" value="TreeGrafter"/>
</dbReference>
<dbReference type="STRING" id="137246.A0A401SXU9"/>
<dbReference type="InterPro" id="IPR001611">
    <property type="entry name" value="Leu-rich_rpt"/>
</dbReference>
<dbReference type="EMBL" id="BEZZ01000674">
    <property type="protein sequence ID" value="GCC35215.1"/>
    <property type="molecule type" value="Genomic_DNA"/>
</dbReference>
<dbReference type="OMA" id="MECFCPP"/>
<evidence type="ECO:0000256" key="1">
    <source>
        <dbReference type="ARBA" id="ARBA00004498"/>
    </source>
</evidence>